<dbReference type="EMBL" id="JACHOA010000007">
    <property type="protein sequence ID" value="MBB4615352.1"/>
    <property type="molecule type" value="Genomic_DNA"/>
</dbReference>
<evidence type="ECO:0000313" key="2">
    <source>
        <dbReference type="EMBL" id="MBB4615352.1"/>
    </source>
</evidence>
<dbReference type="OrthoDB" id="511700at2"/>
<evidence type="ECO:0000259" key="1">
    <source>
        <dbReference type="Pfam" id="PF00345"/>
    </source>
</evidence>
<evidence type="ECO:0000313" key="3">
    <source>
        <dbReference type="Proteomes" id="UP000538566"/>
    </source>
</evidence>
<dbReference type="GO" id="GO:0030288">
    <property type="term" value="C:outer membrane-bounded periplasmic space"/>
    <property type="evidence" value="ECO:0007669"/>
    <property type="project" value="InterPro"/>
</dbReference>
<dbReference type="RefSeq" id="WP_158637750.1">
    <property type="nucleotide sequence ID" value="NZ_JACHOA010000007.1"/>
</dbReference>
<sequence length="222" mass="23715">MPVRVEVAAGRQFCALTLGNDADRPVTVQVRGFAWTRDDMGSDRLDPVDAPVVNPAIMTISGGGSRLVRCSLPREASDGQSEQQWRLIVDELPLPLSEVAPGTVQTLLRLSVPVFRTSANAKPQLGWSIQTLPDKAQILRITNSGTRRAQVIRVMLHLANGRDVPLDRSFYLLAKGAMVLPVPPGIAAQISSVTAQTDLGSLAVASGSGTDSKLALLQSSER</sequence>
<dbReference type="Pfam" id="PF00345">
    <property type="entry name" value="PapD_N"/>
    <property type="match status" value="1"/>
</dbReference>
<dbReference type="Gene3D" id="2.60.40.10">
    <property type="entry name" value="Immunoglobulins"/>
    <property type="match status" value="1"/>
</dbReference>
<protein>
    <submittedName>
        <fullName evidence="2">Fimbrial chaperone protein</fullName>
    </submittedName>
</protein>
<proteinExistence type="predicted"/>
<gene>
    <name evidence="2" type="ORF">GGR37_003642</name>
</gene>
<accession>A0A7W7AE65</accession>
<dbReference type="InterPro" id="IPR013783">
    <property type="entry name" value="Ig-like_fold"/>
</dbReference>
<organism evidence="2 3">
    <name type="scientific">Novosphingobium taihuense</name>
    <dbReference type="NCBI Taxonomy" id="260085"/>
    <lineage>
        <taxon>Bacteria</taxon>
        <taxon>Pseudomonadati</taxon>
        <taxon>Pseudomonadota</taxon>
        <taxon>Alphaproteobacteria</taxon>
        <taxon>Sphingomonadales</taxon>
        <taxon>Sphingomonadaceae</taxon>
        <taxon>Novosphingobium</taxon>
    </lineage>
</organism>
<name>A0A7W7AE65_9SPHN</name>
<dbReference type="SUPFAM" id="SSF49354">
    <property type="entry name" value="PapD-like"/>
    <property type="match status" value="1"/>
</dbReference>
<feature type="domain" description="Pili assembly chaperone N-terminal" evidence="1">
    <location>
        <begin position="3"/>
        <end position="115"/>
    </location>
</feature>
<dbReference type="PANTHER" id="PTHR30251">
    <property type="entry name" value="PILUS ASSEMBLY CHAPERONE"/>
    <property type="match status" value="1"/>
</dbReference>
<keyword evidence="3" id="KW-1185">Reference proteome</keyword>
<dbReference type="InterPro" id="IPR016147">
    <property type="entry name" value="Pili_assmbl_chaperone_N"/>
</dbReference>
<dbReference type="AlphaFoldDB" id="A0A7W7AE65"/>
<dbReference type="GO" id="GO:0071555">
    <property type="term" value="P:cell wall organization"/>
    <property type="evidence" value="ECO:0007669"/>
    <property type="project" value="InterPro"/>
</dbReference>
<dbReference type="PANTHER" id="PTHR30251:SF4">
    <property type="entry name" value="SLR1668 PROTEIN"/>
    <property type="match status" value="1"/>
</dbReference>
<dbReference type="InterPro" id="IPR050643">
    <property type="entry name" value="Periplasmic_pilus_chap"/>
</dbReference>
<reference evidence="2 3" key="1">
    <citation type="submission" date="2020-08" db="EMBL/GenBank/DDBJ databases">
        <title>Genomic Encyclopedia of Type Strains, Phase IV (KMG-IV): sequencing the most valuable type-strain genomes for metagenomic binning, comparative biology and taxonomic classification.</title>
        <authorList>
            <person name="Goeker M."/>
        </authorList>
    </citation>
    <scope>NUCLEOTIDE SEQUENCE [LARGE SCALE GENOMIC DNA]</scope>
    <source>
        <strain evidence="2 3">DSM 17507</strain>
    </source>
</reference>
<dbReference type="InterPro" id="IPR008962">
    <property type="entry name" value="PapD-like_sf"/>
</dbReference>
<comment type="caution">
    <text evidence="2">The sequence shown here is derived from an EMBL/GenBank/DDBJ whole genome shotgun (WGS) entry which is preliminary data.</text>
</comment>
<dbReference type="Proteomes" id="UP000538566">
    <property type="component" value="Unassembled WGS sequence"/>
</dbReference>